<dbReference type="Proteomes" id="UP000027265">
    <property type="component" value="Unassembled WGS sequence"/>
</dbReference>
<protein>
    <recommendedName>
        <fullName evidence="4">4Fe-4S ferredoxin-type domain-containing protein</fullName>
    </recommendedName>
</protein>
<evidence type="ECO:0008006" key="4">
    <source>
        <dbReference type="Google" id="ProtNLM"/>
    </source>
</evidence>
<gene>
    <name evidence="2" type="ORF">JAAARDRAFT_504426</name>
</gene>
<reference evidence="3" key="1">
    <citation type="journal article" date="2014" name="Proc. Natl. Acad. Sci. U.S.A.">
        <title>Extensive sampling of basidiomycete genomes demonstrates inadequacy of the white-rot/brown-rot paradigm for wood decay fungi.</title>
        <authorList>
            <person name="Riley R."/>
            <person name="Salamov A.A."/>
            <person name="Brown D.W."/>
            <person name="Nagy L.G."/>
            <person name="Floudas D."/>
            <person name="Held B.W."/>
            <person name="Levasseur A."/>
            <person name="Lombard V."/>
            <person name="Morin E."/>
            <person name="Otillar R."/>
            <person name="Lindquist E.A."/>
            <person name="Sun H."/>
            <person name="LaButti K.M."/>
            <person name="Schmutz J."/>
            <person name="Jabbour D."/>
            <person name="Luo H."/>
            <person name="Baker S.E."/>
            <person name="Pisabarro A.G."/>
            <person name="Walton J.D."/>
            <person name="Blanchette R.A."/>
            <person name="Henrissat B."/>
            <person name="Martin F."/>
            <person name="Cullen D."/>
            <person name="Hibbett D.S."/>
            <person name="Grigoriev I.V."/>
        </authorList>
    </citation>
    <scope>NUCLEOTIDE SEQUENCE [LARGE SCALE GENOMIC DNA]</scope>
    <source>
        <strain evidence="3">MUCL 33604</strain>
    </source>
</reference>
<dbReference type="AlphaFoldDB" id="A0A067P9X9"/>
<organism evidence="2 3">
    <name type="scientific">Jaapia argillacea MUCL 33604</name>
    <dbReference type="NCBI Taxonomy" id="933084"/>
    <lineage>
        <taxon>Eukaryota</taxon>
        <taxon>Fungi</taxon>
        <taxon>Dikarya</taxon>
        <taxon>Basidiomycota</taxon>
        <taxon>Agaricomycotina</taxon>
        <taxon>Agaricomycetes</taxon>
        <taxon>Agaricomycetidae</taxon>
        <taxon>Jaapiales</taxon>
        <taxon>Jaapiaceae</taxon>
        <taxon>Jaapia</taxon>
    </lineage>
</organism>
<feature type="chain" id="PRO_5001647355" description="4Fe-4S ferredoxin-type domain-containing protein" evidence="1">
    <location>
        <begin position="21"/>
        <end position="57"/>
    </location>
</feature>
<sequence length="57" mass="5897">MKYFTAITLFLAAFVVSGSAMTLEASAPQASFRCDIVCVPPEHACPPCGCAVGDCPT</sequence>
<dbReference type="InParanoid" id="A0A067P9X9"/>
<feature type="signal peptide" evidence="1">
    <location>
        <begin position="1"/>
        <end position="20"/>
    </location>
</feature>
<name>A0A067P9X9_9AGAM</name>
<dbReference type="HOGENOM" id="CLU_3014478_0_0_1"/>
<keyword evidence="1" id="KW-0732">Signal</keyword>
<evidence type="ECO:0000313" key="3">
    <source>
        <dbReference type="Proteomes" id="UP000027265"/>
    </source>
</evidence>
<proteinExistence type="predicted"/>
<evidence type="ECO:0000313" key="2">
    <source>
        <dbReference type="EMBL" id="KDQ51559.1"/>
    </source>
</evidence>
<accession>A0A067P9X9</accession>
<keyword evidence="3" id="KW-1185">Reference proteome</keyword>
<dbReference type="EMBL" id="KL197747">
    <property type="protein sequence ID" value="KDQ51559.1"/>
    <property type="molecule type" value="Genomic_DNA"/>
</dbReference>
<evidence type="ECO:0000256" key="1">
    <source>
        <dbReference type="SAM" id="SignalP"/>
    </source>
</evidence>